<feature type="domain" description="HTH araC/xylS-type" evidence="5">
    <location>
        <begin position="186"/>
        <end position="274"/>
    </location>
</feature>
<evidence type="ECO:0000256" key="3">
    <source>
        <dbReference type="ARBA" id="ARBA00023163"/>
    </source>
</evidence>
<keyword evidence="2" id="KW-0238">DNA-binding</keyword>
<dbReference type="InterPro" id="IPR018060">
    <property type="entry name" value="HTH_AraC"/>
</dbReference>
<dbReference type="RefSeq" id="WP_047233959.1">
    <property type="nucleotide sequence ID" value="NZ_JNBQ01000029.1"/>
</dbReference>
<evidence type="ECO:0000313" key="7">
    <source>
        <dbReference type="Proteomes" id="UP000035265"/>
    </source>
</evidence>
<gene>
    <name evidence="6" type="ORF">FB00_16665</name>
</gene>
<reference evidence="6 7" key="1">
    <citation type="submission" date="2014-05" db="EMBL/GenBank/DDBJ databases">
        <title>Cellulosimicrobium funkei U11 genome.</title>
        <authorList>
            <person name="Hu C."/>
            <person name="Gong Y."/>
            <person name="Wan W."/>
            <person name="Jiang M."/>
        </authorList>
    </citation>
    <scope>NUCLEOTIDE SEQUENCE [LARGE SCALE GENOMIC DNA]</scope>
    <source>
        <strain evidence="6 7">U11</strain>
    </source>
</reference>
<comment type="caution">
    <text evidence="6">The sequence shown here is derived from an EMBL/GenBank/DDBJ whole genome shotgun (WGS) entry which is preliminary data.</text>
</comment>
<organism evidence="6 7">
    <name type="scientific">Cellulosimicrobium funkei</name>
    <dbReference type="NCBI Taxonomy" id="264251"/>
    <lineage>
        <taxon>Bacteria</taxon>
        <taxon>Bacillati</taxon>
        <taxon>Actinomycetota</taxon>
        <taxon>Actinomycetes</taxon>
        <taxon>Micrococcales</taxon>
        <taxon>Promicromonosporaceae</taxon>
        <taxon>Cellulosimicrobium</taxon>
    </lineage>
</organism>
<accession>A0A0H2KKD5</accession>
<dbReference type="GO" id="GO:0043565">
    <property type="term" value="F:sequence-specific DNA binding"/>
    <property type="evidence" value="ECO:0007669"/>
    <property type="project" value="InterPro"/>
</dbReference>
<feature type="region of interest" description="Disordered" evidence="4">
    <location>
        <begin position="279"/>
        <end position="302"/>
    </location>
</feature>
<dbReference type="Pfam" id="PF12833">
    <property type="entry name" value="HTH_18"/>
    <property type="match status" value="1"/>
</dbReference>
<dbReference type="PATRIC" id="fig|264251.5.peg.3385"/>
<dbReference type="InterPro" id="IPR050204">
    <property type="entry name" value="AraC_XylS_family_regulators"/>
</dbReference>
<evidence type="ECO:0000259" key="5">
    <source>
        <dbReference type="PROSITE" id="PS01124"/>
    </source>
</evidence>
<dbReference type="GO" id="GO:0003700">
    <property type="term" value="F:DNA-binding transcription factor activity"/>
    <property type="evidence" value="ECO:0007669"/>
    <property type="project" value="InterPro"/>
</dbReference>
<dbReference type="SMART" id="SM00342">
    <property type="entry name" value="HTH_ARAC"/>
    <property type="match status" value="1"/>
</dbReference>
<protein>
    <recommendedName>
        <fullName evidence="5">HTH araC/xylS-type domain-containing protein</fullName>
    </recommendedName>
</protein>
<evidence type="ECO:0000256" key="4">
    <source>
        <dbReference type="SAM" id="MobiDB-lite"/>
    </source>
</evidence>
<proteinExistence type="predicted"/>
<name>A0A0H2KKD5_9MICO</name>
<keyword evidence="1" id="KW-0805">Transcription regulation</keyword>
<dbReference type="PANTHER" id="PTHR46796">
    <property type="entry name" value="HTH-TYPE TRANSCRIPTIONAL ACTIVATOR RHAS-RELATED"/>
    <property type="match status" value="1"/>
</dbReference>
<dbReference type="STRING" id="264251.FB00_16665"/>
<dbReference type="PANTHER" id="PTHR46796:SF15">
    <property type="entry name" value="BLL1074 PROTEIN"/>
    <property type="match status" value="1"/>
</dbReference>
<dbReference type="AlphaFoldDB" id="A0A0H2KKD5"/>
<dbReference type="Gene3D" id="1.10.10.60">
    <property type="entry name" value="Homeodomain-like"/>
    <property type="match status" value="1"/>
</dbReference>
<dbReference type="SUPFAM" id="SSF46689">
    <property type="entry name" value="Homeodomain-like"/>
    <property type="match status" value="1"/>
</dbReference>
<keyword evidence="3" id="KW-0804">Transcription</keyword>
<feature type="compositionally biased region" description="Basic and acidic residues" evidence="4">
    <location>
        <begin position="291"/>
        <end position="302"/>
    </location>
</feature>
<dbReference type="InterPro" id="IPR009057">
    <property type="entry name" value="Homeodomain-like_sf"/>
</dbReference>
<dbReference type="Proteomes" id="UP000035265">
    <property type="component" value="Unassembled WGS sequence"/>
</dbReference>
<evidence type="ECO:0000256" key="1">
    <source>
        <dbReference type="ARBA" id="ARBA00023015"/>
    </source>
</evidence>
<evidence type="ECO:0000256" key="2">
    <source>
        <dbReference type="ARBA" id="ARBA00023125"/>
    </source>
</evidence>
<evidence type="ECO:0000313" key="6">
    <source>
        <dbReference type="EMBL" id="KLN33653.1"/>
    </source>
</evidence>
<dbReference type="EMBL" id="JNBQ01000029">
    <property type="protein sequence ID" value="KLN33653.1"/>
    <property type="molecule type" value="Genomic_DNA"/>
</dbReference>
<keyword evidence="7" id="KW-1185">Reference proteome</keyword>
<dbReference type="PROSITE" id="PS01124">
    <property type="entry name" value="HTH_ARAC_FAMILY_2"/>
    <property type="match status" value="1"/>
</dbReference>
<sequence>MHEFVRARSDALPTGVVSMVGYRLRTETTDGAPSVHRGLPSPWLTLVVSTAGVVPTSPGPDAVPVRYESLVGGLHTRPALIHQPREQAGVQLALDPLACRGLLGVRAGDLGLVEDGDAVLGPAAARLREQAAEAGSWAAAFDAVRVAFAAPADPPRGPGAVPVRGEVRVEVAEAWRLLVRTRGRARVRDVARHVALGERQLETLFRAELGVTPRAARGLVRFDAARRQVQRLALGRGSRTLADVAAQTGYADHSHLVRDFRRFAGTSPTGWVREELGNIQAGGHTDGPGWGHEHPREHPHTD</sequence>